<name>A0A453I0V2_AEGTS</name>
<keyword evidence="2" id="KW-1185">Reference proteome</keyword>
<reference evidence="1" key="3">
    <citation type="journal article" date="2017" name="Nature">
        <title>Genome sequence of the progenitor of the wheat D genome Aegilops tauschii.</title>
        <authorList>
            <person name="Luo M.C."/>
            <person name="Gu Y.Q."/>
            <person name="Puiu D."/>
            <person name="Wang H."/>
            <person name="Twardziok S.O."/>
            <person name="Deal K.R."/>
            <person name="Huo N."/>
            <person name="Zhu T."/>
            <person name="Wang L."/>
            <person name="Wang Y."/>
            <person name="McGuire P.E."/>
            <person name="Liu S."/>
            <person name="Long H."/>
            <person name="Ramasamy R.K."/>
            <person name="Rodriguez J.C."/>
            <person name="Van S.L."/>
            <person name="Yuan L."/>
            <person name="Wang Z."/>
            <person name="Xia Z."/>
            <person name="Xiao L."/>
            <person name="Anderson O.D."/>
            <person name="Ouyang S."/>
            <person name="Liang Y."/>
            <person name="Zimin A.V."/>
            <person name="Pertea G."/>
            <person name="Qi P."/>
            <person name="Bennetzen J.L."/>
            <person name="Dai X."/>
            <person name="Dawson M.W."/>
            <person name="Muller H.G."/>
            <person name="Kugler K."/>
            <person name="Rivarola-Duarte L."/>
            <person name="Spannagl M."/>
            <person name="Mayer K.F.X."/>
            <person name="Lu F.H."/>
            <person name="Bevan M.W."/>
            <person name="Leroy P."/>
            <person name="Li P."/>
            <person name="You F.M."/>
            <person name="Sun Q."/>
            <person name="Liu Z."/>
            <person name="Lyons E."/>
            <person name="Wicker T."/>
            <person name="Salzberg S.L."/>
            <person name="Devos K.M."/>
            <person name="Dvorak J."/>
        </authorList>
    </citation>
    <scope>NUCLEOTIDE SEQUENCE [LARGE SCALE GENOMIC DNA]</scope>
    <source>
        <strain evidence="1">cv. AL8/78</strain>
    </source>
</reference>
<reference evidence="2" key="1">
    <citation type="journal article" date="2014" name="Science">
        <title>Ancient hybridizations among the ancestral genomes of bread wheat.</title>
        <authorList>
            <consortium name="International Wheat Genome Sequencing Consortium,"/>
            <person name="Marcussen T."/>
            <person name="Sandve S.R."/>
            <person name="Heier L."/>
            <person name="Spannagl M."/>
            <person name="Pfeifer M."/>
            <person name="Jakobsen K.S."/>
            <person name="Wulff B.B."/>
            <person name="Steuernagel B."/>
            <person name="Mayer K.F."/>
            <person name="Olsen O.A."/>
        </authorList>
    </citation>
    <scope>NUCLEOTIDE SEQUENCE [LARGE SCALE GENOMIC DNA]</scope>
    <source>
        <strain evidence="2">cv. AL8/78</strain>
    </source>
</reference>
<reference evidence="1" key="5">
    <citation type="journal article" date="2021" name="G3 (Bethesda)">
        <title>Aegilops tauschii genome assembly Aet v5.0 features greater sequence contiguity and improved annotation.</title>
        <authorList>
            <person name="Wang L."/>
            <person name="Zhu T."/>
            <person name="Rodriguez J.C."/>
            <person name="Deal K.R."/>
            <person name="Dubcovsky J."/>
            <person name="McGuire P.E."/>
            <person name="Lux T."/>
            <person name="Spannagl M."/>
            <person name="Mayer K.F.X."/>
            <person name="Baldrich P."/>
            <person name="Meyers B.C."/>
            <person name="Huo N."/>
            <person name="Gu Y.Q."/>
            <person name="Zhou H."/>
            <person name="Devos K.M."/>
            <person name="Bennetzen J.L."/>
            <person name="Unver T."/>
            <person name="Budak H."/>
            <person name="Gulick P.J."/>
            <person name="Galiba G."/>
            <person name="Kalapos B."/>
            <person name="Nelson D.R."/>
            <person name="Li P."/>
            <person name="You F.M."/>
            <person name="Luo M.C."/>
            <person name="Dvorak J."/>
        </authorList>
    </citation>
    <scope>NUCLEOTIDE SEQUENCE [LARGE SCALE GENOMIC DNA]</scope>
    <source>
        <strain evidence="1">cv. AL8/78</strain>
    </source>
</reference>
<sequence length="79" mass="9097">MDRWLHAKGNTPPILHKALKSVALLVPWMICKHRNSCFFDNERPSLHTLVDRFKDDAHSWAQAGATGLRIVLPQTWDVH</sequence>
<protein>
    <submittedName>
        <fullName evidence="1">Uncharacterized protein</fullName>
    </submittedName>
</protein>
<dbReference type="AlphaFoldDB" id="A0A453I0V2"/>
<reference evidence="1" key="4">
    <citation type="submission" date="2019-03" db="UniProtKB">
        <authorList>
            <consortium name="EnsemblPlants"/>
        </authorList>
    </citation>
    <scope>IDENTIFICATION</scope>
</reference>
<accession>A0A453I0V2</accession>
<reference evidence="2" key="2">
    <citation type="journal article" date="2017" name="Nat. Plants">
        <title>The Aegilops tauschii genome reveals multiple impacts of transposons.</title>
        <authorList>
            <person name="Zhao G."/>
            <person name="Zou C."/>
            <person name="Li K."/>
            <person name="Wang K."/>
            <person name="Li T."/>
            <person name="Gao L."/>
            <person name="Zhang X."/>
            <person name="Wang H."/>
            <person name="Yang Z."/>
            <person name="Liu X."/>
            <person name="Jiang W."/>
            <person name="Mao L."/>
            <person name="Kong X."/>
            <person name="Jiao Y."/>
            <person name="Jia J."/>
        </authorList>
    </citation>
    <scope>NUCLEOTIDE SEQUENCE [LARGE SCALE GENOMIC DNA]</scope>
    <source>
        <strain evidence="2">cv. AL8/78</strain>
    </source>
</reference>
<organism evidence="1 2">
    <name type="scientific">Aegilops tauschii subsp. strangulata</name>
    <name type="common">Goatgrass</name>
    <dbReference type="NCBI Taxonomy" id="200361"/>
    <lineage>
        <taxon>Eukaryota</taxon>
        <taxon>Viridiplantae</taxon>
        <taxon>Streptophyta</taxon>
        <taxon>Embryophyta</taxon>
        <taxon>Tracheophyta</taxon>
        <taxon>Spermatophyta</taxon>
        <taxon>Magnoliopsida</taxon>
        <taxon>Liliopsida</taxon>
        <taxon>Poales</taxon>
        <taxon>Poaceae</taxon>
        <taxon>BOP clade</taxon>
        <taxon>Pooideae</taxon>
        <taxon>Triticodae</taxon>
        <taxon>Triticeae</taxon>
        <taxon>Triticinae</taxon>
        <taxon>Aegilops</taxon>
    </lineage>
</organism>
<dbReference type="Gramene" id="AET4Gv20386100.1">
    <property type="protein sequence ID" value="AET4Gv20386100.1"/>
    <property type="gene ID" value="AET4Gv20386100"/>
</dbReference>
<dbReference type="Proteomes" id="UP000015105">
    <property type="component" value="Chromosome 4D"/>
</dbReference>
<proteinExistence type="predicted"/>
<evidence type="ECO:0000313" key="2">
    <source>
        <dbReference type="Proteomes" id="UP000015105"/>
    </source>
</evidence>
<dbReference type="EnsemblPlants" id="AET4Gv20386100.1">
    <property type="protein sequence ID" value="AET4Gv20386100.1"/>
    <property type="gene ID" value="AET4Gv20386100"/>
</dbReference>
<evidence type="ECO:0000313" key="1">
    <source>
        <dbReference type="EnsemblPlants" id="AET4Gv20386100.1"/>
    </source>
</evidence>